<gene>
    <name evidence="1" type="ORF">AVLFYP127_01619</name>
</gene>
<dbReference type="RefSeq" id="WP_156328678.1">
    <property type="nucleotide sequence ID" value="NZ_CACRSW010000007.1"/>
</dbReference>
<name>A0A6N2S077_9FIRM</name>
<reference evidence="1" key="1">
    <citation type="submission" date="2019-11" db="EMBL/GenBank/DDBJ databases">
        <authorList>
            <person name="Feng L."/>
        </authorList>
    </citation>
    <scope>NUCLEOTIDE SEQUENCE</scope>
    <source>
        <strain evidence="1">AvaginalisLFYP127</strain>
    </source>
</reference>
<accession>A0A6N2S077</accession>
<evidence type="ECO:0000313" key="1">
    <source>
        <dbReference type="EMBL" id="VYS86169.1"/>
    </source>
</evidence>
<dbReference type="AlphaFoldDB" id="A0A6N2S077"/>
<protein>
    <submittedName>
        <fullName evidence="1">Uncharacterized protein</fullName>
    </submittedName>
</protein>
<sequence length="248" mass="28512">MKLNKKLLIICGLVIFIPILSKASSLIDIKEIRGDKNYFADLVLFNVEMAYDESMLSKNMYPNDTKPKKENSKSFYSDDRWEGDILEELSGKQFLFCAPAGGRSNFLQFIDGNGNFVADYIDYNVDIDNGASCKGRFEVVERLDDTSFKLKLVQAETISKIGEYTIDGKPFCGLEVPCGLSFNLNNNKEYNTNYTLYLPKRLKSQINEDVYQWARWAISDDSYLNDYDSRIFILANDYTNEAFSEYIK</sequence>
<organism evidence="1">
    <name type="scientific">Anaerococcus vaginalis</name>
    <dbReference type="NCBI Taxonomy" id="33037"/>
    <lineage>
        <taxon>Bacteria</taxon>
        <taxon>Bacillati</taxon>
        <taxon>Bacillota</taxon>
        <taxon>Tissierellia</taxon>
        <taxon>Tissierellales</taxon>
        <taxon>Peptoniphilaceae</taxon>
        <taxon>Anaerococcus</taxon>
    </lineage>
</organism>
<dbReference type="EMBL" id="CACRSW010000007">
    <property type="protein sequence ID" value="VYS86169.1"/>
    <property type="molecule type" value="Genomic_DNA"/>
</dbReference>
<proteinExistence type="predicted"/>